<comment type="caution">
    <text evidence="3">The sequence shown here is derived from an EMBL/GenBank/DDBJ whole genome shotgun (WGS) entry which is preliminary data.</text>
</comment>
<dbReference type="RefSeq" id="WP_387256019.1">
    <property type="nucleotide sequence ID" value="NZ_JBIALX010000027.1"/>
</dbReference>
<name>A0ABW6NVX3_9NOCA</name>
<dbReference type="EMBL" id="JBIALX010000027">
    <property type="protein sequence ID" value="MFF0458446.1"/>
    <property type="molecule type" value="Genomic_DNA"/>
</dbReference>
<evidence type="ECO:0000256" key="1">
    <source>
        <dbReference type="SAM" id="MobiDB-lite"/>
    </source>
</evidence>
<accession>A0ABW6NVX3</accession>
<keyword evidence="4" id="KW-1185">Reference proteome</keyword>
<proteinExistence type="predicted"/>
<protein>
    <submittedName>
        <fullName evidence="3">Uncharacterized protein</fullName>
    </submittedName>
</protein>
<evidence type="ECO:0000313" key="4">
    <source>
        <dbReference type="Proteomes" id="UP001601521"/>
    </source>
</evidence>
<evidence type="ECO:0000313" key="3">
    <source>
        <dbReference type="EMBL" id="MFF0458446.1"/>
    </source>
</evidence>
<keyword evidence="2" id="KW-0732">Signal</keyword>
<sequence length="45" mass="4571">MGFSTRPAVLSTALLVATASITAATTTAAPQTGGHNISSGRRRDR</sequence>
<evidence type="ECO:0000256" key="2">
    <source>
        <dbReference type="SAM" id="SignalP"/>
    </source>
</evidence>
<organism evidence="3 4">
    <name type="scientific">Nocardia africana</name>
    <dbReference type="NCBI Taxonomy" id="134964"/>
    <lineage>
        <taxon>Bacteria</taxon>
        <taxon>Bacillati</taxon>
        <taxon>Actinomycetota</taxon>
        <taxon>Actinomycetes</taxon>
        <taxon>Mycobacteriales</taxon>
        <taxon>Nocardiaceae</taxon>
        <taxon>Nocardia</taxon>
    </lineage>
</organism>
<gene>
    <name evidence="3" type="ORF">ACFYTH_34280</name>
</gene>
<feature type="chain" id="PRO_5046559353" evidence="2">
    <location>
        <begin position="24"/>
        <end position="45"/>
    </location>
</feature>
<feature type="signal peptide" evidence="2">
    <location>
        <begin position="1"/>
        <end position="23"/>
    </location>
</feature>
<reference evidence="3 4" key="1">
    <citation type="submission" date="2024-10" db="EMBL/GenBank/DDBJ databases">
        <title>The Natural Products Discovery Center: Release of the First 8490 Sequenced Strains for Exploring Actinobacteria Biosynthetic Diversity.</title>
        <authorList>
            <person name="Kalkreuter E."/>
            <person name="Kautsar S.A."/>
            <person name="Yang D."/>
            <person name="Bader C.D."/>
            <person name="Teijaro C.N."/>
            <person name="Fluegel L."/>
            <person name="Davis C.M."/>
            <person name="Simpson J.R."/>
            <person name="Lauterbach L."/>
            <person name="Steele A.D."/>
            <person name="Gui C."/>
            <person name="Meng S."/>
            <person name="Li G."/>
            <person name="Viehrig K."/>
            <person name="Ye F."/>
            <person name="Su P."/>
            <person name="Kiefer A.F."/>
            <person name="Nichols A."/>
            <person name="Cepeda A.J."/>
            <person name="Yan W."/>
            <person name="Fan B."/>
            <person name="Jiang Y."/>
            <person name="Adhikari A."/>
            <person name="Zheng C.-J."/>
            <person name="Schuster L."/>
            <person name="Cowan T.M."/>
            <person name="Smanski M.J."/>
            <person name="Chevrette M.G."/>
            <person name="De Carvalho L.P.S."/>
            <person name="Shen B."/>
        </authorList>
    </citation>
    <scope>NUCLEOTIDE SEQUENCE [LARGE SCALE GENOMIC DNA]</scope>
    <source>
        <strain evidence="3 4">NPDC004550</strain>
    </source>
</reference>
<feature type="region of interest" description="Disordered" evidence="1">
    <location>
        <begin position="25"/>
        <end position="45"/>
    </location>
</feature>
<dbReference type="Proteomes" id="UP001601521">
    <property type="component" value="Unassembled WGS sequence"/>
</dbReference>